<dbReference type="Proteomes" id="UP000007431">
    <property type="component" value="Unassembled WGS sequence"/>
</dbReference>
<dbReference type="PANTHER" id="PTHR10026">
    <property type="entry name" value="CYCLIN"/>
    <property type="match status" value="1"/>
</dbReference>
<dbReference type="InterPro" id="IPR006671">
    <property type="entry name" value="Cyclin_N"/>
</dbReference>
<feature type="region of interest" description="Disordered" evidence="2">
    <location>
        <begin position="303"/>
        <end position="340"/>
    </location>
</feature>
<dbReference type="SMART" id="SM00385">
    <property type="entry name" value="CYCLIN"/>
    <property type="match status" value="2"/>
</dbReference>
<feature type="transmembrane region" description="Helical" evidence="3">
    <location>
        <begin position="36"/>
        <end position="58"/>
    </location>
</feature>
<dbReference type="GeneID" id="9596087"/>
<dbReference type="HOGENOM" id="CLU_022000_4_0_1"/>
<dbReference type="CDD" id="cd20546">
    <property type="entry name" value="CYCLIN_SpCG1C_ScCTK2-like_rpt2"/>
    <property type="match status" value="1"/>
</dbReference>
<keyword evidence="3" id="KW-0472">Membrane</keyword>
<dbReference type="EMBL" id="GL377303">
    <property type="protein sequence ID" value="EFJ00357.1"/>
    <property type="molecule type" value="Genomic_DNA"/>
</dbReference>
<dbReference type="InterPro" id="IPR043198">
    <property type="entry name" value="Cyclin/Ssn8"/>
</dbReference>
<dbReference type="FunCoup" id="D8PSL6">
    <property type="interactions" value="510"/>
</dbReference>
<feature type="compositionally biased region" description="Polar residues" evidence="2">
    <location>
        <begin position="303"/>
        <end position="332"/>
    </location>
</feature>
<keyword evidence="3" id="KW-0812">Transmembrane</keyword>
<dbReference type="VEuPathDB" id="FungiDB:SCHCODRAFT_02561107"/>
<dbReference type="OMA" id="CTAATWF"/>
<dbReference type="Pfam" id="PF00134">
    <property type="entry name" value="Cyclin_N"/>
    <property type="match status" value="1"/>
</dbReference>
<gene>
    <name evidence="5" type="ORF">SCHCODRAFT_50217</name>
</gene>
<evidence type="ECO:0000256" key="3">
    <source>
        <dbReference type="SAM" id="Phobius"/>
    </source>
</evidence>
<protein>
    <recommendedName>
        <fullName evidence="4">Cyclin-like domain-containing protein</fullName>
    </recommendedName>
</protein>
<dbReference type="OrthoDB" id="25002at2759"/>
<dbReference type="InterPro" id="IPR036915">
    <property type="entry name" value="Cyclin-like_sf"/>
</dbReference>
<dbReference type="AlphaFoldDB" id="D8PSL6"/>
<sequence>MDATPQWLFPLAALRNTPTEYPIEKEMYDRARGVEFIFRLGSTLQLPTAAMLTAATWFHRFYMRHAMGDFHRQDVAAACVFLSTKTEECGRKLRDVAKVYHSKSAGIDLKSIPSDSKDVERIGLEILHTEEYLLEALCFDFLIQNAHNDLIDLFEASQSDVELQDYAWSIAHDSYRTPLCILYPPRIIAAACYILAQAAADDPSASSLDSRLAITAPSSTLPTPPTHKARSPDASRYVIEHYAFSTVEVQNVTDAIDILLEFYRCQDLQNAPHLALVAAIPAPKMATSREPIFRPWPEVANFNNTRTTSEPAASKAITPNSSHGGHTPQKTQDSMRMDLS</sequence>
<proteinExistence type="inferred from homology"/>
<accession>D8PSL6</accession>
<feature type="domain" description="Cyclin-like" evidence="4">
    <location>
        <begin position="35"/>
        <end position="128"/>
    </location>
</feature>
<dbReference type="InterPro" id="IPR013763">
    <property type="entry name" value="Cyclin-like_dom"/>
</dbReference>
<evidence type="ECO:0000313" key="6">
    <source>
        <dbReference type="Proteomes" id="UP000007431"/>
    </source>
</evidence>
<dbReference type="KEGG" id="scm:SCHCO_02561107"/>
<dbReference type="Gene3D" id="1.10.472.10">
    <property type="entry name" value="Cyclin-like"/>
    <property type="match status" value="2"/>
</dbReference>
<dbReference type="InParanoid" id="D8PSL6"/>
<keyword evidence="6" id="KW-1185">Reference proteome</keyword>
<organism evidence="6">
    <name type="scientific">Schizophyllum commune (strain H4-8 / FGSC 9210)</name>
    <name type="common">Split gill fungus</name>
    <dbReference type="NCBI Taxonomy" id="578458"/>
    <lineage>
        <taxon>Eukaryota</taxon>
        <taxon>Fungi</taxon>
        <taxon>Dikarya</taxon>
        <taxon>Basidiomycota</taxon>
        <taxon>Agaricomycotina</taxon>
        <taxon>Agaricomycetes</taxon>
        <taxon>Agaricomycetidae</taxon>
        <taxon>Agaricales</taxon>
        <taxon>Schizophyllaceae</taxon>
        <taxon>Schizophyllum</taxon>
    </lineage>
</organism>
<feature type="domain" description="Cyclin-like" evidence="4">
    <location>
        <begin position="148"/>
        <end position="261"/>
    </location>
</feature>
<keyword evidence="3" id="KW-1133">Transmembrane helix</keyword>
<dbReference type="eggNOG" id="KOG0834">
    <property type="taxonomic scope" value="Eukaryota"/>
</dbReference>
<evidence type="ECO:0000313" key="5">
    <source>
        <dbReference type="EMBL" id="EFJ00357.1"/>
    </source>
</evidence>
<dbReference type="STRING" id="578458.D8PSL6"/>
<keyword evidence="1" id="KW-0195">Cyclin</keyword>
<comment type="similarity">
    <text evidence="1">Belongs to the cyclin family.</text>
</comment>
<reference evidence="5 6" key="1">
    <citation type="journal article" date="2010" name="Nat. Biotechnol.">
        <title>Genome sequence of the model mushroom Schizophyllum commune.</title>
        <authorList>
            <person name="Ohm R.A."/>
            <person name="de Jong J.F."/>
            <person name="Lugones L.G."/>
            <person name="Aerts A."/>
            <person name="Kothe E."/>
            <person name="Stajich J.E."/>
            <person name="de Vries R.P."/>
            <person name="Record E."/>
            <person name="Levasseur A."/>
            <person name="Baker S.E."/>
            <person name="Bartholomew K.A."/>
            <person name="Coutinho P.M."/>
            <person name="Erdmann S."/>
            <person name="Fowler T.J."/>
            <person name="Gathman A.C."/>
            <person name="Lombard V."/>
            <person name="Henrissat B."/>
            <person name="Knabe N."/>
            <person name="Kuees U."/>
            <person name="Lilly W.W."/>
            <person name="Lindquist E."/>
            <person name="Lucas S."/>
            <person name="Magnuson J.K."/>
            <person name="Piumi F."/>
            <person name="Raudaskoski M."/>
            <person name="Salamov A."/>
            <person name="Schmutz J."/>
            <person name="Schwarze F.W.M.R."/>
            <person name="vanKuyk P.A."/>
            <person name="Horton J.S."/>
            <person name="Grigoriev I.V."/>
            <person name="Woesten H.A.B."/>
        </authorList>
    </citation>
    <scope>NUCLEOTIDE SEQUENCE [LARGE SCALE GENOMIC DNA]</scope>
    <source>
        <strain evidence="6">H4-8 / FGSC 9210</strain>
    </source>
</reference>
<name>D8PSL6_SCHCM</name>
<dbReference type="SUPFAM" id="SSF47954">
    <property type="entry name" value="Cyclin-like"/>
    <property type="match status" value="2"/>
</dbReference>
<dbReference type="RefSeq" id="XP_003035259.1">
    <property type="nucleotide sequence ID" value="XM_003035213.1"/>
</dbReference>
<evidence type="ECO:0000256" key="2">
    <source>
        <dbReference type="SAM" id="MobiDB-lite"/>
    </source>
</evidence>
<dbReference type="GO" id="GO:0006357">
    <property type="term" value="P:regulation of transcription by RNA polymerase II"/>
    <property type="evidence" value="ECO:0007669"/>
    <property type="project" value="InterPro"/>
</dbReference>
<evidence type="ECO:0000256" key="1">
    <source>
        <dbReference type="RuleBase" id="RU000383"/>
    </source>
</evidence>
<evidence type="ECO:0000259" key="4">
    <source>
        <dbReference type="SMART" id="SM00385"/>
    </source>
</evidence>
<dbReference type="GO" id="GO:0016538">
    <property type="term" value="F:cyclin-dependent protein serine/threonine kinase regulator activity"/>
    <property type="evidence" value="ECO:0007669"/>
    <property type="project" value="InterPro"/>
</dbReference>